<gene>
    <name evidence="1" type="ORF">LY79DRAFT_245008</name>
</gene>
<name>A0AAD8V245_9PEZI</name>
<dbReference type="RefSeq" id="XP_060413009.1">
    <property type="nucleotide sequence ID" value="XM_060551784.1"/>
</dbReference>
<protein>
    <submittedName>
        <fullName evidence="1">Uncharacterized protein</fullName>
    </submittedName>
</protein>
<keyword evidence="2" id="KW-1185">Reference proteome</keyword>
<proteinExistence type="predicted"/>
<dbReference type="AlphaFoldDB" id="A0AAD8V245"/>
<evidence type="ECO:0000313" key="1">
    <source>
        <dbReference type="EMBL" id="KAK1586041.1"/>
    </source>
</evidence>
<dbReference type="GeneID" id="85436024"/>
<reference evidence="1" key="1">
    <citation type="submission" date="2021-06" db="EMBL/GenBank/DDBJ databases">
        <title>Comparative genomics, transcriptomics and evolutionary studies reveal genomic signatures of adaptation to plant cell wall in hemibiotrophic fungi.</title>
        <authorList>
            <consortium name="DOE Joint Genome Institute"/>
            <person name="Baroncelli R."/>
            <person name="Diaz J.F."/>
            <person name="Benocci T."/>
            <person name="Peng M."/>
            <person name="Battaglia E."/>
            <person name="Haridas S."/>
            <person name="Andreopoulos W."/>
            <person name="Labutti K."/>
            <person name="Pangilinan J."/>
            <person name="Floch G.L."/>
            <person name="Makela M.R."/>
            <person name="Henrissat B."/>
            <person name="Grigoriev I.V."/>
            <person name="Crouch J.A."/>
            <person name="De Vries R.P."/>
            <person name="Sukno S.A."/>
            <person name="Thon M.R."/>
        </authorList>
    </citation>
    <scope>NUCLEOTIDE SEQUENCE</scope>
    <source>
        <strain evidence="1">CBS 125086</strain>
    </source>
</reference>
<sequence length="169" mass="18707">MTCGVIRDTQYGVGCTPEIVRVTMVEGRGPVPVSCLLPTGGPRPGRCYESQAVSWPSIMFRCLGRLEDTTLFGTNISSCCLGSAFVSVELGNPFWSKPYCRRRICYHARTRYHFESVSFVLMLHIPSSQLMLIRYGPHTASVEAVRNKFGPCCVPGRAGLLLLLLSLWS</sequence>
<evidence type="ECO:0000313" key="2">
    <source>
        <dbReference type="Proteomes" id="UP001230504"/>
    </source>
</evidence>
<dbReference type="EMBL" id="JAHLJV010000039">
    <property type="protein sequence ID" value="KAK1586041.1"/>
    <property type="molecule type" value="Genomic_DNA"/>
</dbReference>
<dbReference type="Proteomes" id="UP001230504">
    <property type="component" value="Unassembled WGS sequence"/>
</dbReference>
<comment type="caution">
    <text evidence="1">The sequence shown here is derived from an EMBL/GenBank/DDBJ whole genome shotgun (WGS) entry which is preliminary data.</text>
</comment>
<accession>A0AAD8V245</accession>
<organism evidence="1 2">
    <name type="scientific">Colletotrichum navitas</name>
    <dbReference type="NCBI Taxonomy" id="681940"/>
    <lineage>
        <taxon>Eukaryota</taxon>
        <taxon>Fungi</taxon>
        <taxon>Dikarya</taxon>
        <taxon>Ascomycota</taxon>
        <taxon>Pezizomycotina</taxon>
        <taxon>Sordariomycetes</taxon>
        <taxon>Hypocreomycetidae</taxon>
        <taxon>Glomerellales</taxon>
        <taxon>Glomerellaceae</taxon>
        <taxon>Colletotrichum</taxon>
        <taxon>Colletotrichum graminicola species complex</taxon>
    </lineage>
</organism>